<keyword evidence="2" id="KW-0378">Hydrolase</keyword>
<dbReference type="InterPro" id="IPR036928">
    <property type="entry name" value="AS_sf"/>
</dbReference>
<dbReference type="InterPro" id="IPR052739">
    <property type="entry name" value="FAAH2"/>
</dbReference>
<feature type="domain" description="Amidase" evidence="1">
    <location>
        <begin position="25"/>
        <end position="443"/>
    </location>
</feature>
<dbReference type="Proteomes" id="UP000247465">
    <property type="component" value="Chromosome"/>
</dbReference>
<evidence type="ECO:0000259" key="1">
    <source>
        <dbReference type="Pfam" id="PF01425"/>
    </source>
</evidence>
<dbReference type="GO" id="GO:0012505">
    <property type="term" value="C:endomembrane system"/>
    <property type="evidence" value="ECO:0007669"/>
    <property type="project" value="TreeGrafter"/>
</dbReference>
<gene>
    <name evidence="2" type="primary">aam_1</name>
    <name evidence="2" type="ORF">DF168_00687</name>
</gene>
<dbReference type="InterPro" id="IPR023631">
    <property type="entry name" value="Amidase_dom"/>
</dbReference>
<evidence type="ECO:0000313" key="2">
    <source>
        <dbReference type="EMBL" id="AWT59497.1"/>
    </source>
</evidence>
<dbReference type="PANTHER" id="PTHR43372">
    <property type="entry name" value="FATTY-ACID AMIDE HYDROLASE"/>
    <property type="match status" value="1"/>
</dbReference>
<dbReference type="Gene3D" id="3.90.1300.10">
    <property type="entry name" value="Amidase signature (AS) domain"/>
    <property type="match status" value="1"/>
</dbReference>
<dbReference type="EMBL" id="CP029803">
    <property type="protein sequence ID" value="AWT59497.1"/>
    <property type="molecule type" value="Genomic_DNA"/>
</dbReference>
<evidence type="ECO:0000313" key="3">
    <source>
        <dbReference type="Proteomes" id="UP000247465"/>
    </source>
</evidence>
<dbReference type="SUPFAM" id="SSF75304">
    <property type="entry name" value="Amidase signature (AS) enzymes"/>
    <property type="match status" value="1"/>
</dbReference>
<organism evidence="2 3">
    <name type="scientific">Candidatus Moanibacter tarae</name>
    <dbReference type="NCBI Taxonomy" id="2200854"/>
    <lineage>
        <taxon>Bacteria</taxon>
        <taxon>Pseudomonadati</taxon>
        <taxon>Verrucomicrobiota</taxon>
        <taxon>Opitutia</taxon>
        <taxon>Puniceicoccales</taxon>
        <taxon>Puniceicoccales incertae sedis</taxon>
        <taxon>Candidatus Moanibacter</taxon>
    </lineage>
</organism>
<name>A0A2Z4AHJ8_9BACT</name>
<dbReference type="GO" id="GO:0047680">
    <property type="term" value="F:aryl-acylamidase activity"/>
    <property type="evidence" value="ECO:0007669"/>
    <property type="project" value="UniProtKB-EC"/>
</dbReference>
<dbReference type="Pfam" id="PF01425">
    <property type="entry name" value="Amidase"/>
    <property type="match status" value="1"/>
</dbReference>
<dbReference type="KEGG" id="mtar:DF168_00687"/>
<dbReference type="AlphaFoldDB" id="A0A2Z4AHJ8"/>
<dbReference type="PANTHER" id="PTHR43372:SF4">
    <property type="entry name" value="FATTY-ACID AMIDE HYDROLASE 2"/>
    <property type="match status" value="1"/>
</dbReference>
<proteinExistence type="predicted"/>
<accession>A0A2Z4AHJ8</accession>
<reference evidence="2 3" key="1">
    <citation type="submission" date="2018-06" db="EMBL/GenBank/DDBJ databases">
        <title>Draft Genome Sequence of a Novel Marine Bacterium Related to the Verrucomicrobia.</title>
        <authorList>
            <person name="Vosseberg J."/>
            <person name="Martijn J."/>
            <person name="Ettema T.J.G."/>
        </authorList>
    </citation>
    <scope>NUCLEOTIDE SEQUENCE [LARGE SCALE GENOMIC DNA]</scope>
    <source>
        <strain evidence="2">TARA_B100001123</strain>
    </source>
</reference>
<dbReference type="EC" id="3.5.1.13" evidence="2"/>
<protein>
    <submittedName>
        <fullName evidence="2">Acylamidase</fullName>
        <ecNumber evidence="2">3.5.1.13</ecNumber>
    </submittedName>
</protein>
<sequence>MNDFLSLSAVDQAAAIKKKSISVVEVVQVHLDRISEVNPALNAVVQLRAEGALADARAADTTLARGDETGPLHGVPMTIKDSIDTADLITAAGTKGRESFVPSRDASVVARLRKAGAILLGKTNTPELTLSAETDNLLYGRTNNPYDTSRSTGGSSAGPAAIVASCGSAFDLGSDTGGSIRQPAHFCGISGLKPTSGRVPSTGHVLSYDLGVLSLLTQIGPLARSVEDIKLILPIISGVDGYDPSVVPMPLGDPGQVDLRKLRGVFCIDNRIVSPTSETIKLIQDSVSVLGDVGINFEEAWPDEALEASELFHELILADGGVWVEKILKECGTTEVHPLLKDRFIGGAPISVSEYTALLTRIDCFRSGMLRFMENYDFILCPVNAFPAARHGEIFARGDGYTYTRTFNMTGWPASVVRAGTSPEGLPIGVQVAALPWREDLVLAVSAFLESRWGGWKHPPL</sequence>